<evidence type="ECO:0000313" key="2">
    <source>
        <dbReference type="EMBL" id="KAK5870130.1"/>
    </source>
</evidence>
<dbReference type="EMBL" id="JAUZQC010000006">
    <property type="protein sequence ID" value="KAK5870130.1"/>
    <property type="molecule type" value="Genomic_DNA"/>
</dbReference>
<sequence>MCCVSIGGSPQMDQLNHIPVMPTPERSGSSSDNRVQLEAYFTAESDAGANTTQSLGIPQRQEQETGQFISI</sequence>
<organism evidence="2 3">
    <name type="scientific">Eleginops maclovinus</name>
    <name type="common">Patagonian blennie</name>
    <name type="synonym">Eleginus maclovinus</name>
    <dbReference type="NCBI Taxonomy" id="56733"/>
    <lineage>
        <taxon>Eukaryota</taxon>
        <taxon>Metazoa</taxon>
        <taxon>Chordata</taxon>
        <taxon>Craniata</taxon>
        <taxon>Vertebrata</taxon>
        <taxon>Euteleostomi</taxon>
        <taxon>Actinopterygii</taxon>
        <taxon>Neopterygii</taxon>
        <taxon>Teleostei</taxon>
        <taxon>Neoteleostei</taxon>
        <taxon>Acanthomorphata</taxon>
        <taxon>Eupercaria</taxon>
        <taxon>Perciformes</taxon>
        <taxon>Notothenioidei</taxon>
        <taxon>Eleginopidae</taxon>
        <taxon>Eleginops</taxon>
    </lineage>
</organism>
<dbReference type="Proteomes" id="UP001346869">
    <property type="component" value="Unassembled WGS sequence"/>
</dbReference>
<reference evidence="2 3" key="1">
    <citation type="journal article" date="2023" name="Genes (Basel)">
        <title>Chromosome-Level Genome Assembly and Circadian Gene Repertoire of the Patagonia Blennie Eleginops maclovinus-The Closest Ancestral Proxy of Antarctic Cryonotothenioids.</title>
        <authorList>
            <person name="Cheng C.C."/>
            <person name="Rivera-Colon A.G."/>
            <person name="Minhas B.F."/>
            <person name="Wilson L."/>
            <person name="Rayamajhi N."/>
            <person name="Vargas-Chacoff L."/>
            <person name="Catchen J.M."/>
        </authorList>
    </citation>
    <scope>NUCLEOTIDE SEQUENCE [LARGE SCALE GENOMIC DNA]</scope>
    <source>
        <strain evidence="2">JMC-PN-2008</strain>
    </source>
</reference>
<evidence type="ECO:0000313" key="3">
    <source>
        <dbReference type="Proteomes" id="UP001346869"/>
    </source>
</evidence>
<comment type="caution">
    <text evidence="2">The sequence shown here is derived from an EMBL/GenBank/DDBJ whole genome shotgun (WGS) entry which is preliminary data.</text>
</comment>
<evidence type="ECO:0000256" key="1">
    <source>
        <dbReference type="SAM" id="MobiDB-lite"/>
    </source>
</evidence>
<reference evidence="2 3" key="2">
    <citation type="journal article" date="2023" name="Mol. Biol. Evol.">
        <title>Genomics of Secondarily Temperate Adaptation in the Only Non-Antarctic Icefish.</title>
        <authorList>
            <person name="Rivera-Colon A.G."/>
            <person name="Rayamajhi N."/>
            <person name="Minhas B.F."/>
            <person name="Madrigal G."/>
            <person name="Bilyk K.T."/>
            <person name="Yoon V."/>
            <person name="Hune M."/>
            <person name="Gregory S."/>
            <person name="Cheng C.H.C."/>
            <person name="Catchen J.M."/>
        </authorList>
    </citation>
    <scope>NUCLEOTIDE SEQUENCE [LARGE SCALE GENOMIC DNA]</scope>
    <source>
        <strain evidence="2">JMC-PN-2008</strain>
    </source>
</reference>
<accession>A0AAN7Y1Q2</accession>
<proteinExistence type="predicted"/>
<gene>
    <name evidence="2" type="ORF">PBY51_024790</name>
</gene>
<keyword evidence="3" id="KW-1185">Reference proteome</keyword>
<feature type="region of interest" description="Disordered" evidence="1">
    <location>
        <begin position="1"/>
        <end position="71"/>
    </location>
</feature>
<dbReference type="AlphaFoldDB" id="A0AAN7Y1Q2"/>
<protein>
    <submittedName>
        <fullName evidence="2">Uncharacterized protein</fullName>
    </submittedName>
</protein>
<name>A0AAN7Y1Q2_ELEMC</name>